<protein>
    <submittedName>
        <fullName evidence="1">VP1054</fullName>
    </submittedName>
</protein>
<proteinExistence type="predicted"/>
<sequence>MTTTQQNSSATVVYRSVNVAKKRCRFHPEAQCILEQKKGLTKTHYKHYTYLDTRYCSINTDPYYEWLLFDDIVRTHYLINNITLMCCVQFEDNVDDKLRAVEKAGEYNFEIIRHVLKYINQYVYNVCGDLNSHAKTETKKTEQVYVLLTDMYVQCLYSPTRCIILPIQMYCIYKDGMEPFINDQMYFNTVPEYEDATLSQDVYKTFIVYNTVLTMMLKSENPFNDRTKVISKIIESVGTCNGGIDGAKRNRIKICELEFGGEPPGHIFCPPKDMVRKIYKYSKWRLNPKNYRRYFEILAAVDSDKNRTLMKEWHDFVSGLNDYFSIHK</sequence>
<gene>
    <name evidence="1" type="primary">vp1054</name>
    <name evidence="1" type="ORF">PhopGVgp126</name>
</gene>
<evidence type="ECO:0000313" key="1">
    <source>
        <dbReference type="EMBL" id="ANY57515.1"/>
    </source>
</evidence>
<accession>A0A1B2CS98</accession>
<name>A0A1B2CS98_9BBAC</name>
<reference evidence="1" key="1">
    <citation type="journal article" date="2016" name="Arch. Virol.">
        <title>The comparative analysis of complete genome sequences from two South African betabaculoviruses: Phthorimaea operculella granulovirus and Plutella xylostella granulovirus.</title>
        <authorList>
            <person name="Jukes M.D."/>
            <person name="Motsoeneng B.M."/>
            <person name="Knox C.M."/>
            <person name="Hill M.P."/>
            <person name="Moore S.D."/>
        </authorList>
    </citation>
    <scope>NUCLEOTIDE SEQUENCE</scope>
    <source>
        <strain evidence="1">SA</strain>
    </source>
</reference>
<dbReference type="InterPro" id="IPR008416">
    <property type="entry name" value="Baculo_VP1054"/>
</dbReference>
<dbReference type="EMBL" id="KU666536">
    <property type="protein sequence ID" value="ANY57515.1"/>
    <property type="molecule type" value="Genomic_DNA"/>
</dbReference>
<dbReference type="Pfam" id="PF05789">
    <property type="entry name" value="Baculo_VP1054"/>
    <property type="match status" value="1"/>
</dbReference>
<organism evidence="1">
    <name type="scientific">Phthorimaea operculella granulovirus</name>
    <dbReference type="NCBI Taxonomy" id="192584"/>
    <lineage>
        <taxon>Viruses</taxon>
        <taxon>Viruses incertae sedis</taxon>
        <taxon>Naldaviricetes</taxon>
        <taxon>Lefavirales</taxon>
        <taxon>Baculoviridae</taxon>
        <taxon>Betabaculovirus</taxon>
        <taxon>Betabaculovirus phoperculellae</taxon>
    </lineage>
</organism>